<evidence type="ECO:0000256" key="4">
    <source>
        <dbReference type="ARBA" id="ARBA00023098"/>
    </source>
</evidence>
<dbReference type="GO" id="GO:0009617">
    <property type="term" value="P:response to bacterium"/>
    <property type="evidence" value="ECO:0007669"/>
    <property type="project" value="Ensembl"/>
</dbReference>
<evidence type="ECO:0000259" key="6">
    <source>
        <dbReference type="PROSITE" id="PS51934"/>
    </source>
</evidence>
<evidence type="ECO:0000313" key="7">
    <source>
        <dbReference type="Ensembl" id="ENSSPUP00000010594.1"/>
    </source>
</evidence>
<dbReference type="GO" id="GO:1904177">
    <property type="term" value="P:regulation of adipose tissue development"/>
    <property type="evidence" value="ECO:0007669"/>
    <property type="project" value="Ensembl"/>
</dbReference>
<keyword evidence="4" id="KW-0443">Lipid metabolism</keyword>
<keyword evidence="8" id="KW-1185">Reference proteome</keyword>
<dbReference type="GO" id="GO:0008970">
    <property type="term" value="F:phospholipase A1 activity"/>
    <property type="evidence" value="ECO:0007669"/>
    <property type="project" value="Ensembl"/>
</dbReference>
<dbReference type="GO" id="GO:0005739">
    <property type="term" value="C:mitochondrion"/>
    <property type="evidence" value="ECO:0007669"/>
    <property type="project" value="Ensembl"/>
</dbReference>
<dbReference type="GO" id="GO:0070306">
    <property type="term" value="P:lens fiber cell differentiation"/>
    <property type="evidence" value="ECO:0007669"/>
    <property type="project" value="Ensembl"/>
</dbReference>
<proteinExistence type="inferred from homology"/>
<keyword evidence="2" id="KW-0808">Transferase</keyword>
<dbReference type="GO" id="GO:0005635">
    <property type="term" value="C:nuclear envelope"/>
    <property type="evidence" value="ECO:0007669"/>
    <property type="project" value="Ensembl"/>
</dbReference>
<dbReference type="InterPro" id="IPR051496">
    <property type="entry name" value="H-rev107_PLA/AT"/>
</dbReference>
<evidence type="ECO:0000256" key="2">
    <source>
        <dbReference type="ARBA" id="ARBA00022679"/>
    </source>
</evidence>
<feature type="domain" description="LRAT" evidence="6">
    <location>
        <begin position="14"/>
        <end position="130"/>
    </location>
</feature>
<dbReference type="GO" id="GO:0070292">
    <property type="term" value="P:N-acylphosphatidylethanolamine metabolic process"/>
    <property type="evidence" value="ECO:0007669"/>
    <property type="project" value="Ensembl"/>
</dbReference>
<gene>
    <name evidence="7" type="primary">PLAAT3</name>
</gene>
<dbReference type="OMA" id="FGYAHWA"/>
<evidence type="ECO:0000313" key="8">
    <source>
        <dbReference type="Proteomes" id="UP000694392"/>
    </source>
</evidence>
<dbReference type="GO" id="GO:0007031">
    <property type="term" value="P:peroxisome organization"/>
    <property type="evidence" value="ECO:0007669"/>
    <property type="project" value="Ensembl"/>
</dbReference>
<dbReference type="GO" id="GO:0005777">
    <property type="term" value="C:peroxisome"/>
    <property type="evidence" value="ECO:0007669"/>
    <property type="project" value="Ensembl"/>
</dbReference>
<dbReference type="GO" id="GO:0005829">
    <property type="term" value="C:cytosol"/>
    <property type="evidence" value="ECO:0007669"/>
    <property type="project" value="Ensembl"/>
</dbReference>
<keyword evidence="5" id="KW-0472">Membrane</keyword>
<dbReference type="GO" id="GO:0005764">
    <property type="term" value="C:lysosome"/>
    <property type="evidence" value="ECO:0007669"/>
    <property type="project" value="Ensembl"/>
</dbReference>
<evidence type="ECO:0000256" key="1">
    <source>
        <dbReference type="ARBA" id="ARBA00007824"/>
    </source>
</evidence>
<dbReference type="PANTHER" id="PTHR13943">
    <property type="entry name" value="HRAS-LIKE SUPPRESSOR - RELATED"/>
    <property type="match status" value="1"/>
</dbReference>
<keyword evidence="5" id="KW-0812">Transmembrane</keyword>
<keyword evidence="3" id="KW-0378">Hydrolase</keyword>
<dbReference type="GO" id="GO:0046485">
    <property type="term" value="P:ether lipid metabolic process"/>
    <property type="evidence" value="ECO:0007669"/>
    <property type="project" value="Ensembl"/>
</dbReference>
<organism evidence="7 8">
    <name type="scientific">Sphenodon punctatus</name>
    <name type="common">Tuatara</name>
    <name type="synonym">Hatteria punctata</name>
    <dbReference type="NCBI Taxonomy" id="8508"/>
    <lineage>
        <taxon>Eukaryota</taxon>
        <taxon>Metazoa</taxon>
        <taxon>Chordata</taxon>
        <taxon>Craniata</taxon>
        <taxon>Vertebrata</taxon>
        <taxon>Euteleostomi</taxon>
        <taxon>Lepidosauria</taxon>
        <taxon>Sphenodontia</taxon>
        <taxon>Sphenodontidae</taxon>
        <taxon>Sphenodon</taxon>
    </lineage>
</organism>
<name>A0A8D0GM86_SPHPU</name>
<dbReference type="GO" id="GO:0004623">
    <property type="term" value="F:phospholipase A2 activity"/>
    <property type="evidence" value="ECO:0007669"/>
    <property type="project" value="Ensembl"/>
</dbReference>
<dbReference type="Proteomes" id="UP000694392">
    <property type="component" value="Unplaced"/>
</dbReference>
<dbReference type="GeneTree" id="ENSGT00940000154853"/>
<dbReference type="PROSITE" id="PS51934">
    <property type="entry name" value="LRAT"/>
    <property type="match status" value="1"/>
</dbReference>
<dbReference type="InterPro" id="IPR007053">
    <property type="entry name" value="LRAT_dom"/>
</dbReference>
<dbReference type="AlphaFoldDB" id="A0A8D0GM86"/>
<protein>
    <submittedName>
        <fullName evidence="7">Phospholipase A and acyltransferase 3</fullName>
    </submittedName>
</protein>
<dbReference type="PANTHER" id="PTHR13943:SF31">
    <property type="entry name" value="PHOSPHOLIPASE A AND ACYLTRANSFERASE 3"/>
    <property type="match status" value="1"/>
</dbReference>
<dbReference type="Ensembl" id="ENSSPUT00000011304.1">
    <property type="protein sequence ID" value="ENSSPUP00000010594.1"/>
    <property type="gene ID" value="ENSSPUG00000008177.1"/>
</dbReference>
<feature type="transmembrane region" description="Helical" evidence="5">
    <location>
        <begin position="137"/>
        <end position="156"/>
    </location>
</feature>
<reference evidence="7" key="2">
    <citation type="submission" date="2025-09" db="UniProtKB">
        <authorList>
            <consortium name="Ensembl"/>
        </authorList>
    </citation>
    <scope>IDENTIFICATION</scope>
</reference>
<dbReference type="GO" id="GO:0008654">
    <property type="term" value="P:phospholipid biosynthetic process"/>
    <property type="evidence" value="ECO:0007669"/>
    <property type="project" value="Ensembl"/>
</dbReference>
<dbReference type="GO" id="GO:0048471">
    <property type="term" value="C:perinuclear region of cytoplasm"/>
    <property type="evidence" value="ECO:0007669"/>
    <property type="project" value="Ensembl"/>
</dbReference>
<dbReference type="Pfam" id="PF04970">
    <property type="entry name" value="LRAT"/>
    <property type="match status" value="1"/>
</dbReference>
<dbReference type="GO" id="GO:0006641">
    <property type="term" value="P:triglyceride metabolic process"/>
    <property type="evidence" value="ECO:0007669"/>
    <property type="project" value="Ensembl"/>
</dbReference>
<reference evidence="7" key="1">
    <citation type="submission" date="2025-08" db="UniProtKB">
        <authorList>
            <consortium name="Ensembl"/>
        </authorList>
    </citation>
    <scope>IDENTIFICATION</scope>
</reference>
<dbReference type="GO" id="GO:0030397">
    <property type="term" value="P:membrane disassembly"/>
    <property type="evidence" value="ECO:0007669"/>
    <property type="project" value="Ensembl"/>
</dbReference>
<dbReference type="GO" id="GO:0016410">
    <property type="term" value="F:N-acyltransferase activity"/>
    <property type="evidence" value="ECO:0007669"/>
    <property type="project" value="Ensembl"/>
</dbReference>
<sequence>MPPVSSEPLKPGDLIEISRFGYQHWAIYVGDGYVVHLAPASEYAEAGFSSIMSVATDRAVVRKDRLQAVAGSDRYRVNNKYDEKYDPLPVNKIIQEAKAQVGKEMPYSLTSGNCEHFVTELRYGKALSEQVTDTLQTVGLVGVGLFAAGLIGAMVVRNRRQKQ</sequence>
<dbReference type="GO" id="GO:0016042">
    <property type="term" value="P:lipid catabolic process"/>
    <property type="evidence" value="ECO:0007669"/>
    <property type="project" value="Ensembl"/>
</dbReference>
<evidence type="ECO:0000256" key="3">
    <source>
        <dbReference type="ARBA" id="ARBA00022801"/>
    </source>
</evidence>
<dbReference type="Gene3D" id="3.90.1720.10">
    <property type="entry name" value="endopeptidase domain like (from Nostoc punctiforme)"/>
    <property type="match status" value="1"/>
</dbReference>
<comment type="similarity">
    <text evidence="1">Belongs to the H-rev107 family.</text>
</comment>
<dbReference type="GO" id="GO:1903008">
    <property type="term" value="P:organelle disassembly"/>
    <property type="evidence" value="ECO:0007669"/>
    <property type="project" value="Ensembl"/>
</dbReference>
<evidence type="ECO:0000256" key="5">
    <source>
        <dbReference type="SAM" id="Phobius"/>
    </source>
</evidence>
<accession>A0A8D0GM86</accession>
<dbReference type="FunFam" id="3.90.1720.10:FF:000002">
    <property type="entry name" value="HRAS like suppressor 2"/>
    <property type="match status" value="1"/>
</dbReference>
<dbReference type="GO" id="GO:0005783">
    <property type="term" value="C:endoplasmic reticulum"/>
    <property type="evidence" value="ECO:0007669"/>
    <property type="project" value="Ensembl"/>
</dbReference>
<keyword evidence="5" id="KW-1133">Transmembrane helix</keyword>